<feature type="signal peptide" evidence="6">
    <location>
        <begin position="1"/>
        <end position="24"/>
    </location>
</feature>
<accession>A0ABV7NJF3</accession>
<evidence type="ECO:0000256" key="3">
    <source>
        <dbReference type="ARBA" id="ARBA00022729"/>
    </source>
</evidence>
<dbReference type="Pfam" id="PF06629">
    <property type="entry name" value="MipA"/>
    <property type="match status" value="1"/>
</dbReference>
<comment type="caution">
    <text evidence="7">The sequence shown here is derived from an EMBL/GenBank/DDBJ whole genome shotgun (WGS) entry which is preliminary data.</text>
</comment>
<dbReference type="PANTHER" id="PTHR38776">
    <property type="entry name" value="MLTA-INTERACTING PROTEIN-RELATED"/>
    <property type="match status" value="1"/>
</dbReference>
<organism evidence="7 8">
    <name type="scientific">Sphingobium rhizovicinum</name>
    <dbReference type="NCBI Taxonomy" id="432308"/>
    <lineage>
        <taxon>Bacteria</taxon>
        <taxon>Pseudomonadati</taxon>
        <taxon>Pseudomonadota</taxon>
        <taxon>Alphaproteobacteria</taxon>
        <taxon>Sphingomonadales</taxon>
        <taxon>Sphingomonadaceae</taxon>
        <taxon>Sphingobium</taxon>
    </lineage>
</organism>
<evidence type="ECO:0000313" key="7">
    <source>
        <dbReference type="EMBL" id="MFC3442520.1"/>
    </source>
</evidence>
<keyword evidence="3 6" id="KW-0732">Signal</keyword>
<dbReference type="PANTHER" id="PTHR38776:SF1">
    <property type="entry name" value="MLTA-INTERACTING PROTEIN-RELATED"/>
    <property type="match status" value="1"/>
</dbReference>
<proteinExistence type="inferred from homology"/>
<evidence type="ECO:0000256" key="6">
    <source>
        <dbReference type="SAM" id="SignalP"/>
    </source>
</evidence>
<keyword evidence="5" id="KW-0998">Cell outer membrane</keyword>
<dbReference type="Proteomes" id="UP001595681">
    <property type="component" value="Unassembled WGS sequence"/>
</dbReference>
<evidence type="ECO:0000256" key="2">
    <source>
        <dbReference type="ARBA" id="ARBA00005722"/>
    </source>
</evidence>
<gene>
    <name evidence="7" type="ORF">ACFOKF_15200</name>
</gene>
<protein>
    <submittedName>
        <fullName evidence="7">MipA/OmpV family protein</fullName>
    </submittedName>
</protein>
<evidence type="ECO:0000256" key="4">
    <source>
        <dbReference type="ARBA" id="ARBA00023136"/>
    </source>
</evidence>
<keyword evidence="4" id="KW-0472">Membrane</keyword>
<dbReference type="RefSeq" id="WP_380796686.1">
    <property type="nucleotide sequence ID" value="NZ_JBHRVU010000004.1"/>
</dbReference>
<comment type="similarity">
    <text evidence="2">Belongs to the MipA/OmpV family.</text>
</comment>
<reference evidence="8" key="1">
    <citation type="journal article" date="2019" name="Int. J. Syst. Evol. Microbiol.">
        <title>The Global Catalogue of Microorganisms (GCM) 10K type strain sequencing project: providing services to taxonomists for standard genome sequencing and annotation.</title>
        <authorList>
            <consortium name="The Broad Institute Genomics Platform"/>
            <consortium name="The Broad Institute Genome Sequencing Center for Infectious Disease"/>
            <person name="Wu L."/>
            <person name="Ma J."/>
        </authorList>
    </citation>
    <scope>NUCLEOTIDE SEQUENCE [LARGE SCALE GENOMIC DNA]</scope>
    <source>
        <strain evidence="8">CCM 7491</strain>
    </source>
</reference>
<evidence type="ECO:0000313" key="8">
    <source>
        <dbReference type="Proteomes" id="UP001595681"/>
    </source>
</evidence>
<sequence>MHRFHRLLGATVVATMSFAAPALAQEEEQHSSLTVGLGLAAIPSYEGSDDYRMLPLPQVRGKVKDHSFWTRGASVYVDAIADPEGEGWDFELGPMATVRFDRSSIKNIRDDAVRALGKRDVAVEVGGFVGIGKTGVITSPYDMLSARVAVAKDVAGAHDSYVVTPQIEYMTPLSRTAFVGMGLSAEYVGKKYGRTYFDISPEEAVASGLPAYDAAGRGSGFKRVSLSLAGGKSLSGDLRKGWALFAAGSYSRMLGDYADSPVVSIAGSKNQWVGAVGIGYTF</sequence>
<dbReference type="EMBL" id="JBHRVU010000004">
    <property type="protein sequence ID" value="MFC3442520.1"/>
    <property type="molecule type" value="Genomic_DNA"/>
</dbReference>
<comment type="subcellular location">
    <subcellularLocation>
        <location evidence="1">Cell outer membrane</location>
    </subcellularLocation>
</comment>
<evidence type="ECO:0000256" key="1">
    <source>
        <dbReference type="ARBA" id="ARBA00004442"/>
    </source>
</evidence>
<name>A0ABV7NJF3_9SPHN</name>
<keyword evidence="8" id="KW-1185">Reference proteome</keyword>
<dbReference type="InterPro" id="IPR010583">
    <property type="entry name" value="MipA"/>
</dbReference>
<evidence type="ECO:0000256" key="5">
    <source>
        <dbReference type="ARBA" id="ARBA00023237"/>
    </source>
</evidence>
<feature type="chain" id="PRO_5047499619" evidence="6">
    <location>
        <begin position="25"/>
        <end position="282"/>
    </location>
</feature>